<feature type="transmembrane region" description="Helical" evidence="6">
    <location>
        <begin position="204"/>
        <end position="228"/>
    </location>
</feature>
<keyword evidence="10" id="KW-1185">Reference proteome</keyword>
<organism evidence="7 9">
    <name type="scientific">[Clostridium] leptum DSM 753</name>
    <dbReference type="NCBI Taxonomy" id="428125"/>
    <lineage>
        <taxon>Bacteria</taxon>
        <taxon>Bacillati</taxon>
        <taxon>Bacillota</taxon>
        <taxon>Clostridia</taxon>
        <taxon>Eubacteriales</taxon>
        <taxon>Oscillospiraceae</taxon>
        <taxon>Oscillospiraceae incertae sedis</taxon>
    </lineage>
</organism>
<keyword evidence="4 6" id="KW-1133">Transmembrane helix</keyword>
<dbReference type="Proteomes" id="UP000220611">
    <property type="component" value="Unassembled WGS sequence"/>
</dbReference>
<evidence type="ECO:0000313" key="8">
    <source>
        <dbReference type="EMBL" id="PEQ23683.1"/>
    </source>
</evidence>
<feature type="transmembrane region" description="Helical" evidence="6">
    <location>
        <begin position="47"/>
        <end position="68"/>
    </location>
</feature>
<reference evidence="8 10" key="3">
    <citation type="submission" date="2017-07" db="EMBL/GenBank/DDBJ databases">
        <title>Prevalence of linear plasmids in Cutibacterium (Propionibacterium) acnes isolates obtained from prostatic tissue.</title>
        <authorList>
            <person name="Davidsson S."/>
            <person name="Carlsson J."/>
            <person name="Molling P."/>
            <person name="Andren O."/>
            <person name="Andersson S.-O."/>
            <person name="Brzuszkiewicz E."/>
            <person name="Poehlein A."/>
            <person name="Al-Zeer M."/>
            <person name="Brinkmann V."/>
            <person name="Scavenius C."/>
            <person name="Nazipi S."/>
            <person name="Soderquist B."/>
            <person name="Bruggemann H."/>
        </authorList>
    </citation>
    <scope>NUCLEOTIDE SEQUENCE [LARGE SCALE GENOMIC DNA]</scope>
    <source>
        <strain evidence="8 10">DSM 753</strain>
    </source>
</reference>
<sequence length="234" mass="25988">MSAVMKRELNSYFSSAIGYIFIAVFYVFAGFYFFATCLLSGYSTLSYVFSNMFAIAVFLVPVLTMRLWSEEKKQKTDQALFTAPVKLLPIVLGKYFAALIIYAISLAIFLVFGLVISCFVTPEWSVIIGNLIGLFLLGAALIAIGMFLSSLTENQVIAAVSGFAVGLVIMMLDSIGSLFSNTFLVSIFTNLSFNAHYTNFTTGLLNFVDVIFFLSVISVFVFLTVRVFEKKRWS</sequence>
<dbReference type="HOGENOM" id="CLU_081003_0_0_9"/>
<keyword evidence="5 6" id="KW-0472">Membrane</keyword>
<dbReference type="OrthoDB" id="9794512at2"/>
<evidence type="ECO:0000256" key="1">
    <source>
        <dbReference type="ARBA" id="ARBA00004651"/>
    </source>
</evidence>
<feature type="transmembrane region" description="Helical" evidence="6">
    <location>
        <begin position="95"/>
        <end position="120"/>
    </location>
</feature>
<evidence type="ECO:0000313" key="10">
    <source>
        <dbReference type="Proteomes" id="UP000220611"/>
    </source>
</evidence>
<reference evidence="7 9" key="1">
    <citation type="submission" date="2007-08" db="EMBL/GenBank/DDBJ databases">
        <title>Draft genome sequence of Clostridium leptum (DSM 753).</title>
        <authorList>
            <person name="Sudarsanam P."/>
            <person name="Ley R."/>
            <person name="Guruge J."/>
            <person name="Turnbaugh P.J."/>
            <person name="Mahowald M."/>
            <person name="Liep D."/>
            <person name="Gordon J."/>
        </authorList>
    </citation>
    <scope>NUCLEOTIDE SEQUENCE [LARGE SCALE GENOMIC DNA]</scope>
    <source>
        <strain evidence="7 9">DSM 753</strain>
    </source>
</reference>
<evidence type="ECO:0000256" key="6">
    <source>
        <dbReference type="SAM" id="Phobius"/>
    </source>
</evidence>
<reference evidence="7 9" key="2">
    <citation type="submission" date="2007-08" db="EMBL/GenBank/DDBJ databases">
        <authorList>
            <person name="Fulton L."/>
            <person name="Clifton S."/>
            <person name="Fulton B."/>
            <person name="Xu J."/>
            <person name="Minx P."/>
            <person name="Pepin K.H."/>
            <person name="Johnson M."/>
            <person name="Thiruvilangam P."/>
            <person name="Bhonagiri V."/>
            <person name="Nash W.E."/>
            <person name="Wang C."/>
            <person name="Mardis E.R."/>
            <person name="Wilson R.K."/>
        </authorList>
    </citation>
    <scope>NUCLEOTIDE SEQUENCE [LARGE SCALE GENOMIC DNA]</scope>
    <source>
        <strain evidence="7 9">DSM 753</strain>
    </source>
</reference>
<dbReference type="Proteomes" id="UP000003490">
    <property type="component" value="Unassembled WGS sequence"/>
</dbReference>
<dbReference type="InterPro" id="IPR051449">
    <property type="entry name" value="ABC-2_transporter_component"/>
</dbReference>
<feature type="transmembrane region" description="Helical" evidence="6">
    <location>
        <begin position="126"/>
        <end position="149"/>
    </location>
</feature>
<comment type="subcellular location">
    <subcellularLocation>
        <location evidence="1">Cell membrane</location>
        <topology evidence="1">Multi-pass membrane protein</topology>
    </subcellularLocation>
</comment>
<proteinExistence type="predicted"/>
<keyword evidence="3 6" id="KW-0812">Transmembrane</keyword>
<evidence type="ECO:0000313" key="9">
    <source>
        <dbReference type="Proteomes" id="UP000003490"/>
    </source>
</evidence>
<keyword evidence="2" id="KW-1003">Cell membrane</keyword>
<comment type="caution">
    <text evidence="7">The sequence shown here is derived from an EMBL/GenBank/DDBJ whole genome shotgun (WGS) entry which is preliminary data.</text>
</comment>
<dbReference type="EMBL" id="NOXF01000012">
    <property type="protein sequence ID" value="PEQ23683.1"/>
    <property type="molecule type" value="Genomic_DNA"/>
</dbReference>
<feature type="transmembrane region" description="Helical" evidence="6">
    <location>
        <begin position="156"/>
        <end position="184"/>
    </location>
</feature>
<evidence type="ECO:0000256" key="4">
    <source>
        <dbReference type="ARBA" id="ARBA00022989"/>
    </source>
</evidence>
<dbReference type="GO" id="GO:0005886">
    <property type="term" value="C:plasma membrane"/>
    <property type="evidence" value="ECO:0007669"/>
    <property type="project" value="UniProtKB-SubCell"/>
</dbReference>
<evidence type="ECO:0000256" key="3">
    <source>
        <dbReference type="ARBA" id="ARBA00022692"/>
    </source>
</evidence>
<feature type="transmembrane region" description="Helical" evidence="6">
    <location>
        <begin position="12"/>
        <end position="35"/>
    </location>
</feature>
<dbReference type="EMBL" id="ABCB02000019">
    <property type="protein sequence ID" value="EDO60830.1"/>
    <property type="molecule type" value="Genomic_DNA"/>
</dbReference>
<name>A7VV30_9FIRM</name>
<dbReference type="PANTHER" id="PTHR30294:SF29">
    <property type="entry name" value="MULTIDRUG ABC TRANSPORTER PERMEASE YBHS-RELATED"/>
    <property type="match status" value="1"/>
</dbReference>
<protein>
    <submittedName>
        <fullName evidence="8">ABC transporter</fullName>
    </submittedName>
</protein>
<evidence type="ECO:0000256" key="5">
    <source>
        <dbReference type="ARBA" id="ARBA00023136"/>
    </source>
</evidence>
<dbReference type="eggNOG" id="COG1277">
    <property type="taxonomic scope" value="Bacteria"/>
</dbReference>
<dbReference type="AlphaFoldDB" id="A7VV30"/>
<gene>
    <name evidence="8" type="ORF">CH238_12655</name>
    <name evidence="7" type="ORF">CLOLEP_02435</name>
</gene>
<evidence type="ECO:0000313" key="7">
    <source>
        <dbReference type="EMBL" id="EDO60830.1"/>
    </source>
</evidence>
<dbReference type="PANTHER" id="PTHR30294">
    <property type="entry name" value="MEMBRANE COMPONENT OF ABC TRANSPORTER YHHJ-RELATED"/>
    <property type="match status" value="1"/>
</dbReference>
<accession>A7VV30</accession>
<evidence type="ECO:0000256" key="2">
    <source>
        <dbReference type="ARBA" id="ARBA00022475"/>
    </source>
</evidence>